<keyword evidence="1" id="KW-1133">Transmembrane helix</keyword>
<dbReference type="Proteomes" id="UP000838756">
    <property type="component" value="Unassembled WGS sequence"/>
</dbReference>
<organism evidence="2 3">
    <name type="scientific">Pararge aegeria aegeria</name>
    <dbReference type="NCBI Taxonomy" id="348720"/>
    <lineage>
        <taxon>Eukaryota</taxon>
        <taxon>Metazoa</taxon>
        <taxon>Ecdysozoa</taxon>
        <taxon>Arthropoda</taxon>
        <taxon>Hexapoda</taxon>
        <taxon>Insecta</taxon>
        <taxon>Pterygota</taxon>
        <taxon>Neoptera</taxon>
        <taxon>Endopterygota</taxon>
        <taxon>Lepidoptera</taxon>
        <taxon>Glossata</taxon>
        <taxon>Ditrysia</taxon>
        <taxon>Papilionoidea</taxon>
        <taxon>Nymphalidae</taxon>
        <taxon>Satyrinae</taxon>
        <taxon>Satyrini</taxon>
        <taxon>Parargina</taxon>
        <taxon>Pararge</taxon>
    </lineage>
</organism>
<proteinExistence type="predicted"/>
<feature type="transmembrane region" description="Helical" evidence="1">
    <location>
        <begin position="20"/>
        <end position="37"/>
    </location>
</feature>
<keyword evidence="1" id="KW-0812">Transmembrane</keyword>
<keyword evidence="1" id="KW-0472">Membrane</keyword>
<reference evidence="2" key="1">
    <citation type="submission" date="2022-03" db="EMBL/GenBank/DDBJ databases">
        <authorList>
            <person name="Lindestad O."/>
        </authorList>
    </citation>
    <scope>NUCLEOTIDE SEQUENCE</scope>
</reference>
<keyword evidence="3" id="KW-1185">Reference proteome</keyword>
<comment type="caution">
    <text evidence="2">The sequence shown here is derived from an EMBL/GenBank/DDBJ whole genome shotgun (WGS) entry which is preliminary data.</text>
</comment>
<evidence type="ECO:0000313" key="2">
    <source>
        <dbReference type="EMBL" id="CAH2232590.1"/>
    </source>
</evidence>
<dbReference type="EMBL" id="CAKXAJ010024910">
    <property type="protein sequence ID" value="CAH2232590.1"/>
    <property type="molecule type" value="Genomic_DNA"/>
</dbReference>
<evidence type="ECO:0000256" key="1">
    <source>
        <dbReference type="SAM" id="Phobius"/>
    </source>
</evidence>
<dbReference type="AlphaFoldDB" id="A0A8S4R785"/>
<gene>
    <name evidence="2" type="primary">jg10151</name>
    <name evidence="2" type="ORF">PAEG_LOCUS10820</name>
</gene>
<evidence type="ECO:0000313" key="3">
    <source>
        <dbReference type="Proteomes" id="UP000838756"/>
    </source>
</evidence>
<sequence>MSNAVLWSRYKDNNGKRKKVMVPDFFLIVIISTDLLVTDGRPDHKWKTIKEQHFKIQNSFISSRPNTNTFETSSLSVCSDSTNGSEGSFYREEAGKNFFLMAFS</sequence>
<protein>
    <submittedName>
        <fullName evidence="2">Jg10151 protein</fullName>
    </submittedName>
</protein>
<accession>A0A8S4R785</accession>
<name>A0A8S4R785_9NEOP</name>